<organism evidence="1">
    <name type="scientific">Paenibacillus sp. AN1007</name>
    <dbReference type="NCBI Taxonomy" id="3151385"/>
    <lineage>
        <taxon>Bacteria</taxon>
        <taxon>Bacillati</taxon>
        <taxon>Bacillota</taxon>
        <taxon>Bacilli</taxon>
        <taxon>Bacillales</taxon>
        <taxon>Paenibacillaceae</taxon>
        <taxon>Paenibacillus</taxon>
    </lineage>
</organism>
<dbReference type="AlphaFoldDB" id="A0AAU8NL06"/>
<accession>A0AAU8NL06</accession>
<gene>
    <name evidence="1" type="ORF">ABXS70_11050</name>
</gene>
<dbReference type="EMBL" id="CP159992">
    <property type="protein sequence ID" value="XCP97198.1"/>
    <property type="molecule type" value="Genomic_DNA"/>
</dbReference>
<sequence length="117" mass="13369">MGEVWTSSMQGTPWTIRKMNKAVKQLGHRALISFVIDIDKLEDLQALDKHVFAKRPDLILSVHQIDMKGCYTEELLQTIASLKHITALQLKLYHPIDLSILGKLEQLQFLSITSKSR</sequence>
<reference evidence="1" key="1">
    <citation type="submission" date="2024-05" db="EMBL/GenBank/DDBJ databases">
        <title>Draft genome assemblies of 36 bacteria isolated from hibernating arctic ground squirrels.</title>
        <authorList>
            <person name="McKee H."/>
            <person name="Mullen L."/>
            <person name="Drown D.M."/>
            <person name="Duddleston K.N."/>
        </authorList>
    </citation>
    <scope>NUCLEOTIDE SEQUENCE</scope>
    <source>
        <strain evidence="1">AN1007</strain>
    </source>
</reference>
<name>A0AAU8NL06_9BACL</name>
<proteinExistence type="predicted"/>
<evidence type="ECO:0000313" key="1">
    <source>
        <dbReference type="EMBL" id="XCP97198.1"/>
    </source>
</evidence>
<dbReference type="RefSeq" id="WP_366295793.1">
    <property type="nucleotide sequence ID" value="NZ_CP159992.1"/>
</dbReference>
<protein>
    <submittedName>
        <fullName evidence="1">Uncharacterized protein</fullName>
    </submittedName>
</protein>